<dbReference type="Proteomes" id="UP000483286">
    <property type="component" value="Unassembled WGS sequence"/>
</dbReference>
<protein>
    <submittedName>
        <fullName evidence="1">Uncharacterized protein</fullName>
    </submittedName>
</protein>
<name>A0A7C9HRV8_9DEIO</name>
<accession>A0A7C9HRV8</accession>
<evidence type="ECO:0000313" key="2">
    <source>
        <dbReference type="Proteomes" id="UP000483286"/>
    </source>
</evidence>
<organism evidence="1 2">
    <name type="scientific">Deinococcus arboris</name>
    <dbReference type="NCBI Taxonomy" id="2682977"/>
    <lineage>
        <taxon>Bacteria</taxon>
        <taxon>Thermotogati</taxon>
        <taxon>Deinococcota</taxon>
        <taxon>Deinococci</taxon>
        <taxon>Deinococcales</taxon>
        <taxon>Deinococcaceae</taxon>
        <taxon>Deinococcus</taxon>
    </lineage>
</organism>
<gene>
    <name evidence="1" type="ORF">GO986_09735</name>
</gene>
<comment type="caution">
    <text evidence="1">The sequence shown here is derived from an EMBL/GenBank/DDBJ whole genome shotgun (WGS) entry which is preliminary data.</text>
</comment>
<reference evidence="1 2" key="1">
    <citation type="submission" date="2019-12" db="EMBL/GenBank/DDBJ databases">
        <title>Deinococcus sp. HMF7620 Genome sequencing and assembly.</title>
        <authorList>
            <person name="Kang H."/>
            <person name="Kim H."/>
            <person name="Joh K."/>
        </authorList>
    </citation>
    <scope>NUCLEOTIDE SEQUENCE [LARGE SCALE GENOMIC DNA]</scope>
    <source>
        <strain evidence="1 2">HMF7620</strain>
    </source>
</reference>
<dbReference type="AlphaFoldDB" id="A0A7C9HRV8"/>
<dbReference type="RefSeq" id="WP_157459095.1">
    <property type="nucleotide sequence ID" value="NZ_WQLB01000010.1"/>
</dbReference>
<proteinExistence type="predicted"/>
<keyword evidence="2" id="KW-1185">Reference proteome</keyword>
<dbReference type="EMBL" id="WQLB01000010">
    <property type="protein sequence ID" value="MVN87047.1"/>
    <property type="molecule type" value="Genomic_DNA"/>
</dbReference>
<sequence>MTEEPFEWSANGFLLQQQEWPIRAWYFDHSGVQLRDLLAWRRFYVMQVQQIWHTGAEGPRRSGQAPLLFDIGRGSFARNPTDGHLTVELFFGPKYGCGYELGPDGQSQSVWVS</sequence>
<evidence type="ECO:0000313" key="1">
    <source>
        <dbReference type="EMBL" id="MVN87047.1"/>
    </source>
</evidence>